<gene>
    <name evidence="4" type="ORF">HNV11_11985</name>
</gene>
<protein>
    <recommendedName>
        <fullName evidence="3">Fibronectin type-III domain-containing protein</fullName>
    </recommendedName>
</protein>
<dbReference type="SMART" id="SM00060">
    <property type="entry name" value="FN3"/>
    <property type="match status" value="18"/>
</dbReference>
<dbReference type="PROSITE" id="PS50853">
    <property type="entry name" value="FN3"/>
    <property type="match status" value="16"/>
</dbReference>
<reference evidence="4 5" key="1">
    <citation type="submission" date="2020-05" db="EMBL/GenBank/DDBJ databases">
        <title>Genome sequencing of Spirosoma sp. TS118.</title>
        <authorList>
            <person name="Lee J.-H."/>
            <person name="Jeong S."/>
            <person name="Zhao L."/>
            <person name="Jung J.-H."/>
            <person name="Kim M.-K."/>
            <person name="Lim S."/>
        </authorList>
    </citation>
    <scope>NUCLEOTIDE SEQUENCE [LARGE SCALE GENOMIC DNA]</scope>
    <source>
        <strain evidence="4 5">TS118</strain>
    </source>
</reference>
<dbReference type="KEGG" id="stae:HNV11_11985"/>
<feature type="domain" description="Fibronectin type-III" evidence="3">
    <location>
        <begin position="682"/>
        <end position="772"/>
    </location>
</feature>
<organism evidence="4 5">
    <name type="scientific">Spirosoma taeanense</name>
    <dbReference type="NCBI Taxonomy" id="2735870"/>
    <lineage>
        <taxon>Bacteria</taxon>
        <taxon>Pseudomonadati</taxon>
        <taxon>Bacteroidota</taxon>
        <taxon>Cytophagia</taxon>
        <taxon>Cytophagales</taxon>
        <taxon>Cytophagaceae</taxon>
        <taxon>Spirosoma</taxon>
    </lineage>
</organism>
<evidence type="ECO:0000256" key="2">
    <source>
        <dbReference type="SAM" id="SignalP"/>
    </source>
</evidence>
<feature type="domain" description="Fibronectin type-III" evidence="3">
    <location>
        <begin position="1488"/>
        <end position="1576"/>
    </location>
</feature>
<feature type="domain" description="Fibronectin type-III" evidence="3">
    <location>
        <begin position="1124"/>
        <end position="1212"/>
    </location>
</feature>
<dbReference type="InterPro" id="IPR050991">
    <property type="entry name" value="ECM_Regulatory_Proteins"/>
</dbReference>
<dbReference type="Proteomes" id="UP000502756">
    <property type="component" value="Chromosome"/>
</dbReference>
<name>A0A6M5Y9Y9_9BACT</name>
<dbReference type="RefSeq" id="WP_171739885.1">
    <property type="nucleotide sequence ID" value="NZ_CP053435.1"/>
</dbReference>
<feature type="domain" description="Fibronectin type-III" evidence="3">
    <location>
        <begin position="1213"/>
        <end position="1299"/>
    </location>
</feature>
<feature type="domain" description="Fibronectin type-III" evidence="3">
    <location>
        <begin position="48"/>
        <end position="136"/>
    </location>
</feature>
<dbReference type="CDD" id="cd00063">
    <property type="entry name" value="FN3"/>
    <property type="match status" value="15"/>
</dbReference>
<evidence type="ECO:0000313" key="4">
    <source>
        <dbReference type="EMBL" id="QJW90041.1"/>
    </source>
</evidence>
<feature type="chain" id="PRO_5026855585" description="Fibronectin type-III domain-containing protein" evidence="2">
    <location>
        <begin position="23"/>
        <end position="1736"/>
    </location>
</feature>
<dbReference type="EMBL" id="CP053435">
    <property type="protein sequence ID" value="QJW90041.1"/>
    <property type="molecule type" value="Genomic_DNA"/>
</dbReference>
<accession>A0A6M5Y9Y9</accession>
<feature type="domain" description="Fibronectin type-III" evidence="3">
    <location>
        <begin position="409"/>
        <end position="500"/>
    </location>
</feature>
<keyword evidence="1" id="KW-0677">Repeat</keyword>
<feature type="domain" description="Fibronectin type-III" evidence="3">
    <location>
        <begin position="226"/>
        <end position="317"/>
    </location>
</feature>
<dbReference type="PANTHER" id="PTHR46708">
    <property type="entry name" value="TENASCIN"/>
    <property type="match status" value="1"/>
</dbReference>
<feature type="domain" description="Fibronectin type-III" evidence="3">
    <location>
        <begin position="779"/>
        <end position="866"/>
    </location>
</feature>
<dbReference type="InterPro" id="IPR036116">
    <property type="entry name" value="FN3_sf"/>
</dbReference>
<evidence type="ECO:0000259" key="3">
    <source>
        <dbReference type="PROSITE" id="PS50853"/>
    </source>
</evidence>
<feature type="domain" description="Fibronectin type-III" evidence="3">
    <location>
        <begin position="1577"/>
        <end position="1665"/>
    </location>
</feature>
<feature type="domain" description="Fibronectin type-III" evidence="3">
    <location>
        <begin position="137"/>
        <end position="225"/>
    </location>
</feature>
<keyword evidence="5" id="KW-1185">Reference proteome</keyword>
<dbReference type="InterPro" id="IPR013783">
    <property type="entry name" value="Ig-like_fold"/>
</dbReference>
<sequence length="1736" mass="188215">MWLCILCLLGHSMVAAPGTAYSGVNNTHLVNGGAGAHDHHAFFLDCEVPYNPLTYEITAGSAHLYWYNISYSNVTWDIQYRVVGTPTWTTISGLTSSNFVLMGLANNTTYEWQVRTNCSGESSAFTASTSFTTQCQTPGSPFASDIKAVSAKLNWTAAAPNQTYAIQYRVVGTSNWTVMTEVLRSSFTVSDLVNNTTYEWQVKTVCSATESSTYTAISQFTTQCRQPSGLTTDLVAAHSARLNWNSDYSASPEILYDLQWQAVGDANWTTVSGLTSVSYSLSGLTNGRSYQWRVRSRCSAADNPNYTAPVTFNTLCANTASLLNVTSVMPSAASLSWYTTDFSAKEPYVLQWRSTGATTWNSVSPVTSPYSLTGLSNNTTYEWQIANGCTESMVSTPTASVTFTTQCSAPSEPSTANISSTQARLNWFPPYYYGPSTSYELRWRVVGTSVWNTVTNLTGTTYLLSSLTNGASYEWQIKTLCSAQESSEYTALTTFATQCTRPTSPSVNAITSTSARLNWSGPGEGVTFMMNWRVQGTTTWNVVSDIPTTSVDLDGLVNATTYEWRVQTVCPGGGNSTFSSSTTFVTQCTNAAYAFKATAIIPTGATLSWYGPTEGTLYDIRWRPLGTTVWNTVSNYVPTTTSLNLTNLTNATTYEWQVRTVCRDGQGSVYGPLQTFTTQCQMPMYLTAMGVTGTSVSLNWAANGNPPDMPYQVQWRVQGIGADWNTANPSNPSFLMSGLTPNTTYEWRVRTQCSSTTNSSFADVVTFSTTDAPAGACTVPVSLTANNLLPTGARLSWIGSATGYEIRYRLINTDSWTVVPDLTSSGYEITGLLANTTYEWQVKAACSDYSASAYFQTQCALPTATSTTNITASGARFNWSGGNGGGLYEIQYRVVNTPDWTTVGNLSTTYYEVAGLSNTTSYEWRVRRVCSATDRPAFTPSITFMTSCRAPTNPYVSETGSTSAELDWSGTGDSFEVRWRPTGSSTWTTDVNMAATEHSLTSLTPDTQYEWQVRQRCGANSVSAYTGVEFFRTRCSLPVSPVATELTASTVRLSWAGAGDTYDIQWRLLGTTAWTATGSFAGKQYVLTGLTDNSVYEWQVRSVCTPTSSSAFTTPSTFQTGCRQPYNLVVALQTSNSAQLSWSGGGADITYEIQWRVTNTPGWTTISNLIQPAYRLSGLPAKTTVEWQVRTVCSATSNTAFVGGPTFQTQCALPAYQRTDFVSPKSAQLSWGPVADGNFELQWRVAGGMNWNSVKTTRTLYSLTGLTIGTTYEWRVRTLCSPTDSSAFIGPVSFTTQCSSPSALTTSNVGPGSAVLNWTGPTSGEVPDSTITYEVNWRAQGNPAWTVVRGLTTTTYALTGLTSGTVYEWTVRTSCLAGDNSLFAPSVTFSAQCLASVASVQVSSVSAGSASLTWGSGAPGTYTPNYDLRWRVQGSATWTTVSSLTSTAYSLTGLANNTRYEAQVQGICSDGQRTDFSRVVTFRTACVLPAELSTTAIGSSSARVNWSTPVSATYVFDLRWRPVGSADWTTAGLVTSGYALTGLTNNTLYEWQIRTGCNPTNITVYSAPQIFRTRCTAPAGTFTSSITGNSAQLNWTNFDGASMYEVRWRAVGTSTWSVSGSLTSSPYTLTGLSVNSWYEWQVRTICSDGQPADFSPLLRFLTTDTVVCTSMFTLKNGDWNDVTVWSCGRLPNSSDPIRVKHTVSLPAGYVGNVQQVSLDVGGRVNFGLNARLRMNP</sequence>
<feature type="domain" description="Fibronectin type-III" evidence="3">
    <location>
        <begin position="501"/>
        <end position="589"/>
    </location>
</feature>
<dbReference type="PANTHER" id="PTHR46708:SF2">
    <property type="entry name" value="FIBRONECTIN TYPE-III DOMAIN-CONTAINING PROTEIN"/>
    <property type="match status" value="1"/>
</dbReference>
<dbReference type="Gene3D" id="2.60.40.10">
    <property type="entry name" value="Immunoglobulins"/>
    <property type="match status" value="18"/>
</dbReference>
<feature type="domain" description="Fibronectin type-III" evidence="3">
    <location>
        <begin position="950"/>
        <end position="1036"/>
    </location>
</feature>
<evidence type="ECO:0000313" key="5">
    <source>
        <dbReference type="Proteomes" id="UP000502756"/>
    </source>
</evidence>
<proteinExistence type="predicted"/>
<feature type="domain" description="Fibronectin type-III" evidence="3">
    <location>
        <begin position="1300"/>
        <end position="1396"/>
    </location>
</feature>
<evidence type="ECO:0000256" key="1">
    <source>
        <dbReference type="ARBA" id="ARBA00022737"/>
    </source>
</evidence>
<keyword evidence="2" id="KW-0732">Signal</keyword>
<feature type="signal peptide" evidence="2">
    <location>
        <begin position="1"/>
        <end position="22"/>
    </location>
</feature>
<feature type="domain" description="Fibronectin type-III" evidence="3">
    <location>
        <begin position="1037"/>
        <end position="1123"/>
    </location>
</feature>
<feature type="domain" description="Fibronectin type-III" evidence="3">
    <location>
        <begin position="591"/>
        <end position="681"/>
    </location>
</feature>
<dbReference type="InterPro" id="IPR003961">
    <property type="entry name" value="FN3_dom"/>
</dbReference>
<dbReference type="SUPFAM" id="SSF49265">
    <property type="entry name" value="Fibronectin type III"/>
    <property type="match status" value="11"/>
</dbReference>
<feature type="domain" description="Fibronectin type-III" evidence="3">
    <location>
        <begin position="1397"/>
        <end position="1487"/>
    </location>
</feature>
<dbReference type="Pfam" id="PF00041">
    <property type="entry name" value="fn3"/>
    <property type="match status" value="11"/>
</dbReference>